<sequence>MHNNQLSKLSVQFIAQQIDLHALPRPVLATVIKRTRAELLKTQHATLINMCNVKSRPLPPPRNAKA</sequence>
<organism evidence="1 2">
    <name type="scientific">Trichinella zimbabwensis</name>
    <dbReference type="NCBI Taxonomy" id="268475"/>
    <lineage>
        <taxon>Eukaryota</taxon>
        <taxon>Metazoa</taxon>
        <taxon>Ecdysozoa</taxon>
        <taxon>Nematoda</taxon>
        <taxon>Enoplea</taxon>
        <taxon>Dorylaimia</taxon>
        <taxon>Trichinellida</taxon>
        <taxon>Trichinellidae</taxon>
        <taxon>Trichinella</taxon>
    </lineage>
</organism>
<protein>
    <submittedName>
        <fullName evidence="1">Uncharacterized protein</fullName>
    </submittedName>
</protein>
<keyword evidence="2" id="KW-1185">Reference proteome</keyword>
<name>A0A0V1G7Q5_9BILA</name>
<reference evidence="1 2" key="1">
    <citation type="submission" date="2015-01" db="EMBL/GenBank/DDBJ databases">
        <title>Evolution of Trichinella species and genotypes.</title>
        <authorList>
            <person name="Korhonen P.K."/>
            <person name="Edoardo P."/>
            <person name="Giuseppe L.R."/>
            <person name="Gasser R.B."/>
        </authorList>
    </citation>
    <scope>NUCLEOTIDE SEQUENCE [LARGE SCALE GENOMIC DNA]</scope>
    <source>
        <strain evidence="1">ISS1029</strain>
    </source>
</reference>
<gene>
    <name evidence="1" type="ORF">T11_5325</name>
</gene>
<evidence type="ECO:0000313" key="1">
    <source>
        <dbReference type="EMBL" id="KRY94340.1"/>
    </source>
</evidence>
<accession>A0A0V1G7Q5</accession>
<dbReference type="EMBL" id="JYDP01005182">
    <property type="protein sequence ID" value="KRY94340.1"/>
    <property type="molecule type" value="Genomic_DNA"/>
</dbReference>
<dbReference type="Proteomes" id="UP000055024">
    <property type="component" value="Unassembled WGS sequence"/>
</dbReference>
<dbReference type="AlphaFoldDB" id="A0A0V1G7Q5"/>
<evidence type="ECO:0000313" key="2">
    <source>
        <dbReference type="Proteomes" id="UP000055024"/>
    </source>
</evidence>
<proteinExistence type="predicted"/>
<comment type="caution">
    <text evidence="1">The sequence shown here is derived from an EMBL/GenBank/DDBJ whole genome shotgun (WGS) entry which is preliminary data.</text>
</comment>
<dbReference type="OrthoDB" id="5930552at2759"/>